<comment type="caution">
    <text evidence="1">The sequence shown here is derived from an EMBL/GenBank/DDBJ whole genome shotgun (WGS) entry which is preliminary data.</text>
</comment>
<evidence type="ECO:0000313" key="1">
    <source>
        <dbReference type="EMBL" id="KAJ0176507.1"/>
    </source>
</evidence>
<sequence length="143" mass="16147">MADEKTSQKKEENKKKPKRHHNKNYAVKKRLPARPVDGENVIFITKKTNFKAQLDKCCDLLTKGEKEIILHGLGAAIQRCCNLALQLEILFSGTCQIEVNTGTVEVIDDLEPLVDELDFDAQLRNTSSIHIRVFRTAMLGANQ</sequence>
<reference evidence="1 2" key="1">
    <citation type="journal article" date="2021" name="Front. Genet.">
        <title>Chromosome-Level Genome Assembly Reveals Significant Gene Expansion in the Toll and IMD Signaling Pathways of Dendrolimus kikuchii.</title>
        <authorList>
            <person name="Zhou J."/>
            <person name="Wu P."/>
            <person name="Xiong Z."/>
            <person name="Liu N."/>
            <person name="Zhao N."/>
            <person name="Ji M."/>
            <person name="Qiu Y."/>
            <person name="Yang B."/>
        </authorList>
    </citation>
    <scope>NUCLEOTIDE SEQUENCE [LARGE SCALE GENOMIC DNA]</scope>
    <source>
        <strain evidence="1">Ann1</strain>
    </source>
</reference>
<protein>
    <submittedName>
        <fullName evidence="1">Uncharacterized protein</fullName>
    </submittedName>
</protein>
<keyword evidence="2" id="KW-1185">Reference proteome</keyword>
<name>A0ACC1CY37_9NEOP</name>
<proteinExistence type="predicted"/>
<evidence type="ECO:0000313" key="2">
    <source>
        <dbReference type="Proteomes" id="UP000824533"/>
    </source>
</evidence>
<gene>
    <name evidence="1" type="ORF">K1T71_007686</name>
</gene>
<dbReference type="Proteomes" id="UP000824533">
    <property type="component" value="Linkage Group LG13"/>
</dbReference>
<accession>A0ACC1CY37</accession>
<dbReference type="EMBL" id="CM034399">
    <property type="protein sequence ID" value="KAJ0176507.1"/>
    <property type="molecule type" value="Genomic_DNA"/>
</dbReference>
<organism evidence="1 2">
    <name type="scientific">Dendrolimus kikuchii</name>
    <dbReference type="NCBI Taxonomy" id="765133"/>
    <lineage>
        <taxon>Eukaryota</taxon>
        <taxon>Metazoa</taxon>
        <taxon>Ecdysozoa</taxon>
        <taxon>Arthropoda</taxon>
        <taxon>Hexapoda</taxon>
        <taxon>Insecta</taxon>
        <taxon>Pterygota</taxon>
        <taxon>Neoptera</taxon>
        <taxon>Endopterygota</taxon>
        <taxon>Lepidoptera</taxon>
        <taxon>Glossata</taxon>
        <taxon>Ditrysia</taxon>
        <taxon>Bombycoidea</taxon>
        <taxon>Lasiocampidae</taxon>
        <taxon>Dendrolimus</taxon>
    </lineage>
</organism>